<organism evidence="11 12">
    <name type="scientific">Protopolystoma xenopodis</name>
    <dbReference type="NCBI Taxonomy" id="117903"/>
    <lineage>
        <taxon>Eukaryota</taxon>
        <taxon>Metazoa</taxon>
        <taxon>Spiralia</taxon>
        <taxon>Lophotrochozoa</taxon>
        <taxon>Platyhelminthes</taxon>
        <taxon>Monogenea</taxon>
        <taxon>Polyopisthocotylea</taxon>
        <taxon>Polystomatidea</taxon>
        <taxon>Polystomatidae</taxon>
        <taxon>Protopolystoma</taxon>
    </lineage>
</organism>
<evidence type="ECO:0000256" key="5">
    <source>
        <dbReference type="ARBA" id="ARBA00023054"/>
    </source>
</evidence>
<name>A0A3S5BPI8_9PLAT</name>
<evidence type="ECO:0000256" key="9">
    <source>
        <dbReference type="ARBA" id="ARBA00046435"/>
    </source>
</evidence>
<evidence type="ECO:0000256" key="2">
    <source>
        <dbReference type="ARBA" id="ARBA00006875"/>
    </source>
</evidence>
<comment type="caution">
    <text evidence="11">The sequence shown here is derived from an EMBL/GenBank/DDBJ whole genome shotgun (WGS) entry which is preliminary data.</text>
</comment>
<gene>
    <name evidence="11" type="ORF">PXEA_LOCUS5677</name>
</gene>
<keyword evidence="7" id="KW-0206">Cytoskeleton</keyword>
<proteinExistence type="inferred from homology"/>
<accession>A0A3S5BPI8</accession>
<keyword evidence="4" id="KW-0282">Flagellum</keyword>
<dbReference type="OrthoDB" id="429119at2759"/>
<evidence type="ECO:0000256" key="8">
    <source>
        <dbReference type="ARBA" id="ARBA00023273"/>
    </source>
</evidence>
<dbReference type="AlphaFoldDB" id="A0A3S5BPI8"/>
<evidence type="ECO:0000313" key="11">
    <source>
        <dbReference type="EMBL" id="VEL12237.1"/>
    </source>
</evidence>
<dbReference type="Proteomes" id="UP000784294">
    <property type="component" value="Unassembled WGS sequence"/>
</dbReference>
<comment type="subcellular location">
    <subcellularLocation>
        <location evidence="1">Cytoplasm</location>
        <location evidence="1">Cytoskeleton</location>
        <location evidence="1">Flagellum axoneme</location>
    </subcellularLocation>
</comment>
<comment type="subunit">
    <text evidence="9">Microtubule inner protein component of sperm flagellar doublet microtubules.</text>
</comment>
<evidence type="ECO:0000256" key="3">
    <source>
        <dbReference type="ARBA" id="ARBA00022490"/>
    </source>
</evidence>
<evidence type="ECO:0000256" key="6">
    <source>
        <dbReference type="ARBA" id="ARBA00023069"/>
    </source>
</evidence>
<keyword evidence="5 10" id="KW-0175">Coiled coil</keyword>
<protein>
    <submittedName>
        <fullName evidence="11">Uncharacterized protein</fullName>
    </submittedName>
</protein>
<evidence type="ECO:0000256" key="7">
    <source>
        <dbReference type="ARBA" id="ARBA00023212"/>
    </source>
</evidence>
<evidence type="ECO:0000256" key="10">
    <source>
        <dbReference type="SAM" id="Coils"/>
    </source>
</evidence>
<dbReference type="InterPro" id="IPR008805">
    <property type="entry name" value="RIB43A"/>
</dbReference>
<dbReference type="Pfam" id="PF05914">
    <property type="entry name" value="RIB43A"/>
    <property type="match status" value="1"/>
</dbReference>
<keyword evidence="12" id="KW-1185">Reference proteome</keyword>
<comment type="similarity">
    <text evidence="2">Belongs to the RIB43A family.</text>
</comment>
<keyword evidence="6" id="KW-0969">Cilium</keyword>
<feature type="coiled-coil region" evidence="10">
    <location>
        <begin position="20"/>
        <end position="54"/>
    </location>
</feature>
<evidence type="ECO:0000256" key="1">
    <source>
        <dbReference type="ARBA" id="ARBA00004611"/>
    </source>
</evidence>
<sequence>MKDEWDRQQILATKSGLLMERQTERARRELNQRLAEENLKLAQHQKCIQEYLNKEVNDKIC</sequence>
<keyword evidence="3" id="KW-0963">Cytoplasm</keyword>
<evidence type="ECO:0000256" key="4">
    <source>
        <dbReference type="ARBA" id="ARBA00022846"/>
    </source>
</evidence>
<dbReference type="EMBL" id="CAAALY010014176">
    <property type="protein sequence ID" value="VEL12237.1"/>
    <property type="molecule type" value="Genomic_DNA"/>
</dbReference>
<reference evidence="11" key="1">
    <citation type="submission" date="2018-11" db="EMBL/GenBank/DDBJ databases">
        <authorList>
            <consortium name="Pathogen Informatics"/>
        </authorList>
    </citation>
    <scope>NUCLEOTIDE SEQUENCE</scope>
</reference>
<evidence type="ECO:0000313" key="12">
    <source>
        <dbReference type="Proteomes" id="UP000784294"/>
    </source>
</evidence>
<keyword evidence="8" id="KW-0966">Cell projection</keyword>